<dbReference type="GO" id="GO:0033540">
    <property type="term" value="P:fatty acid beta-oxidation using acyl-CoA oxidase"/>
    <property type="evidence" value="ECO:0007669"/>
    <property type="project" value="TreeGrafter"/>
</dbReference>
<dbReference type="InterPro" id="IPR006091">
    <property type="entry name" value="Acyl-CoA_Oxase/DH_mid-dom"/>
</dbReference>
<dbReference type="PANTHER" id="PTHR10909">
    <property type="entry name" value="ELECTRON TRANSPORT OXIDOREDUCTASE"/>
    <property type="match status" value="1"/>
</dbReference>
<evidence type="ECO:0000256" key="10">
    <source>
        <dbReference type="ARBA" id="ARBA00023140"/>
    </source>
</evidence>
<dbReference type="InterPro" id="IPR012258">
    <property type="entry name" value="Acyl-CoA_oxidase"/>
</dbReference>
<dbReference type="EMBL" id="BOPD01000029">
    <property type="protein sequence ID" value="GIJ35369.1"/>
    <property type="molecule type" value="Genomic_DNA"/>
</dbReference>
<keyword evidence="9" id="KW-0443">Lipid metabolism</keyword>
<dbReference type="Gene3D" id="1.10.540.10">
    <property type="entry name" value="Acyl-CoA dehydrogenase/oxidase, N-terminal domain"/>
    <property type="match status" value="1"/>
</dbReference>
<dbReference type="InterPro" id="IPR009100">
    <property type="entry name" value="AcylCoA_DH/oxidase_NM_dom_sf"/>
</dbReference>
<dbReference type="Pfam" id="PF22924">
    <property type="entry name" value="ACOX_C_alpha1"/>
    <property type="match status" value="1"/>
</dbReference>
<evidence type="ECO:0000259" key="13">
    <source>
        <dbReference type="Pfam" id="PF02771"/>
    </source>
</evidence>
<dbReference type="InterPro" id="IPR037069">
    <property type="entry name" value="AcylCoA_DH/ox_N_sf"/>
</dbReference>
<comment type="cofactor">
    <cofactor evidence="1">
        <name>FAD</name>
        <dbReference type="ChEBI" id="CHEBI:57692"/>
    </cofactor>
</comment>
<dbReference type="GO" id="GO:0055088">
    <property type="term" value="P:lipid homeostasis"/>
    <property type="evidence" value="ECO:0007669"/>
    <property type="project" value="TreeGrafter"/>
</dbReference>
<evidence type="ECO:0000256" key="3">
    <source>
        <dbReference type="ARBA" id="ARBA00006288"/>
    </source>
</evidence>
<dbReference type="Gene3D" id="1.20.140.10">
    <property type="entry name" value="Butyryl-CoA Dehydrogenase, subunit A, domain 3"/>
    <property type="match status" value="2"/>
</dbReference>
<feature type="domain" description="Acyl-CoA dehydrogenase/oxidase N-terminal" evidence="13">
    <location>
        <begin position="25"/>
        <end position="130"/>
    </location>
</feature>
<keyword evidence="6" id="KW-0274">FAD</keyword>
<feature type="domain" description="Acyl-CoA oxidase C-terminal" evidence="11">
    <location>
        <begin position="500"/>
        <end position="638"/>
    </location>
</feature>
<dbReference type="EC" id="1.3.3.6" evidence="4"/>
<dbReference type="AlphaFoldDB" id="A0A9W5UT72"/>
<reference evidence="15" key="1">
    <citation type="submission" date="2021-01" db="EMBL/GenBank/DDBJ databases">
        <title>Whole genome shotgun sequence of Verrucosispora sediminis NBRC 107745.</title>
        <authorList>
            <person name="Komaki H."/>
            <person name="Tamura T."/>
        </authorList>
    </citation>
    <scope>NUCLEOTIDE SEQUENCE</scope>
    <source>
        <strain evidence="15">NBRC 107745</strain>
    </source>
</reference>
<accession>A0A9W5UT72</accession>
<proteinExistence type="inferred from homology"/>
<evidence type="ECO:0000256" key="8">
    <source>
        <dbReference type="ARBA" id="ARBA00023002"/>
    </source>
</evidence>
<dbReference type="FunFam" id="2.40.110.10:FF:000005">
    <property type="entry name" value="Acyl-coenzyme A oxidase"/>
    <property type="match status" value="1"/>
</dbReference>
<evidence type="ECO:0000313" key="15">
    <source>
        <dbReference type="EMBL" id="GIJ35369.1"/>
    </source>
</evidence>
<dbReference type="FunFam" id="1.20.140.10:FF:000007">
    <property type="entry name" value="Acyl-coenzyme A oxidase"/>
    <property type="match status" value="1"/>
</dbReference>
<dbReference type="SUPFAM" id="SSF56645">
    <property type="entry name" value="Acyl-CoA dehydrogenase NM domain-like"/>
    <property type="match status" value="1"/>
</dbReference>
<comment type="caution">
    <text evidence="15">The sequence shown here is derived from an EMBL/GenBank/DDBJ whole genome shotgun (WGS) entry which is preliminary data.</text>
</comment>
<dbReference type="Pfam" id="PF02771">
    <property type="entry name" value="Acyl-CoA_dh_N"/>
    <property type="match status" value="1"/>
</dbReference>
<dbReference type="GO" id="GO:0003997">
    <property type="term" value="F:acyl-CoA oxidase activity"/>
    <property type="evidence" value="ECO:0007669"/>
    <property type="project" value="UniProtKB-EC"/>
</dbReference>
<feature type="domain" description="Acyl-CoA oxidase C-alpha1" evidence="14">
    <location>
        <begin position="280"/>
        <end position="440"/>
    </location>
</feature>
<name>A0A9W5UT72_9ACTN</name>
<keyword evidence="16" id="KW-1185">Reference proteome</keyword>
<evidence type="ECO:0000313" key="16">
    <source>
        <dbReference type="Proteomes" id="UP000607311"/>
    </source>
</evidence>
<dbReference type="OrthoDB" id="1144545at2"/>
<keyword evidence="7" id="KW-0276">Fatty acid metabolism</keyword>
<dbReference type="InterPro" id="IPR036250">
    <property type="entry name" value="AcylCo_DH-like_C"/>
</dbReference>
<sequence>MPSQAPGPVDLARLQQVLDGPWAEVRNAHRRHLDERFLPVYGETGDQARERITRLLGELPVKLGIASAFPTQYGGGSDVGGSIIATEMLAQVDLSLMVKAGVQWGLFGGAVAALGTRRHHDAYLRDIISGRILGCFAMTETGHGSDVQQLRTTCTYDPRTQSFDLHTPHEAARKDYIGNAARDGRMAVVFAQLVTNGRRHGVHAWLVPIRDERGNPLPGVTIGDAGAKAGLLGVDNGRLSFDHVTVPRDMLLDRYGQVAEDGTYSSPIENDSRRFFTMLGTLVRGRVSVGGAASSATKSALTIAVRYGDIRRQFSTPDAEREVLLNDYLAHQRKLLPALATSYALHFAQAELVAAVHEVQGGDGPVDERRQRELESRAAGLKAAQTWHAARTIQLCREACGGAGYLAENRLPGLRADTDVFTTFEGDNTVLLQLVAKGLLTGYRDEFGSLDGWGRASFVAEQVREMVLERTAARSLIQQLISAVPGRDEEVAVTDRGWQLKIFDDREKHLLEGAIRRLRNGASSKQDRPFDIFNDVQDHVLTAAAAHIDRITLEAFVAGIEDTADPAVRALLSRVCDLYALTVIEAHKGWLLEHGRLTPARSKAITAVVNGLLKELRPQMRTLVDGFAIPDIWLHAAILREEPGRQETMTAHDTASA</sequence>
<comment type="subcellular location">
    <subcellularLocation>
        <location evidence="2">Peroxisome</location>
    </subcellularLocation>
</comment>
<evidence type="ECO:0000259" key="14">
    <source>
        <dbReference type="Pfam" id="PF22924"/>
    </source>
</evidence>
<evidence type="ECO:0000256" key="7">
    <source>
        <dbReference type="ARBA" id="ARBA00022832"/>
    </source>
</evidence>
<dbReference type="InterPro" id="IPR013786">
    <property type="entry name" value="AcylCoA_DH/ox_N"/>
</dbReference>
<dbReference type="InterPro" id="IPR002655">
    <property type="entry name" value="Acyl-CoA_oxidase_C"/>
</dbReference>
<dbReference type="FunFam" id="1.20.140.10:FF:000010">
    <property type="entry name" value="Acyl-coenzyme A oxidase"/>
    <property type="match status" value="1"/>
</dbReference>
<evidence type="ECO:0000256" key="9">
    <source>
        <dbReference type="ARBA" id="ARBA00023098"/>
    </source>
</evidence>
<feature type="domain" description="Acyl-CoA oxidase/dehydrogenase middle" evidence="12">
    <location>
        <begin position="135"/>
        <end position="244"/>
    </location>
</feature>
<organism evidence="15 16">
    <name type="scientific">Micromonospora sediminimaris</name>
    <dbReference type="NCBI Taxonomy" id="547162"/>
    <lineage>
        <taxon>Bacteria</taxon>
        <taxon>Bacillati</taxon>
        <taxon>Actinomycetota</taxon>
        <taxon>Actinomycetes</taxon>
        <taxon>Micromonosporales</taxon>
        <taxon>Micromonosporaceae</taxon>
        <taxon>Micromonospora</taxon>
    </lineage>
</organism>
<dbReference type="Pfam" id="PF02770">
    <property type="entry name" value="Acyl-CoA_dh_M"/>
    <property type="match status" value="1"/>
</dbReference>
<dbReference type="InterPro" id="IPR046373">
    <property type="entry name" value="Acyl-CoA_Oxase/DH_mid-dom_sf"/>
</dbReference>
<dbReference type="PIRSF" id="PIRSF000168">
    <property type="entry name" value="Acyl-CoA_oxidase"/>
    <property type="match status" value="1"/>
</dbReference>
<dbReference type="InterPro" id="IPR055060">
    <property type="entry name" value="ACOX_C_alpha1"/>
</dbReference>
<dbReference type="SUPFAM" id="SSF47203">
    <property type="entry name" value="Acyl-CoA dehydrogenase C-terminal domain-like"/>
    <property type="match status" value="2"/>
</dbReference>
<comment type="similarity">
    <text evidence="3">Belongs to the acyl-CoA oxidase family.</text>
</comment>
<dbReference type="Pfam" id="PF01756">
    <property type="entry name" value="ACOX"/>
    <property type="match status" value="1"/>
</dbReference>
<dbReference type="Gene3D" id="2.40.110.10">
    <property type="entry name" value="Butyryl-CoA Dehydrogenase, subunit A, domain 2"/>
    <property type="match status" value="1"/>
</dbReference>
<evidence type="ECO:0000259" key="12">
    <source>
        <dbReference type="Pfam" id="PF02770"/>
    </source>
</evidence>
<gene>
    <name evidence="15" type="ORF">Vse01_45170</name>
</gene>
<dbReference type="GO" id="GO:0005504">
    <property type="term" value="F:fatty acid binding"/>
    <property type="evidence" value="ECO:0007669"/>
    <property type="project" value="TreeGrafter"/>
</dbReference>
<evidence type="ECO:0000256" key="4">
    <source>
        <dbReference type="ARBA" id="ARBA00012870"/>
    </source>
</evidence>
<dbReference type="RefSeq" id="WP_093403012.1">
    <property type="nucleotide sequence ID" value="NZ_BOPD01000029.1"/>
</dbReference>
<evidence type="ECO:0000256" key="5">
    <source>
        <dbReference type="ARBA" id="ARBA00022630"/>
    </source>
</evidence>
<evidence type="ECO:0000256" key="6">
    <source>
        <dbReference type="ARBA" id="ARBA00022827"/>
    </source>
</evidence>
<keyword evidence="8" id="KW-0560">Oxidoreductase</keyword>
<protein>
    <recommendedName>
        <fullName evidence="4">acyl-CoA oxidase</fullName>
        <ecNumber evidence="4">1.3.3.6</ecNumber>
    </recommendedName>
</protein>
<dbReference type="Proteomes" id="UP000607311">
    <property type="component" value="Unassembled WGS sequence"/>
</dbReference>
<evidence type="ECO:0000259" key="11">
    <source>
        <dbReference type="Pfam" id="PF01756"/>
    </source>
</evidence>
<evidence type="ECO:0000256" key="2">
    <source>
        <dbReference type="ARBA" id="ARBA00004275"/>
    </source>
</evidence>
<dbReference type="GO" id="GO:0071949">
    <property type="term" value="F:FAD binding"/>
    <property type="evidence" value="ECO:0007669"/>
    <property type="project" value="InterPro"/>
</dbReference>
<keyword evidence="10" id="KW-0576">Peroxisome</keyword>
<evidence type="ECO:0000256" key="1">
    <source>
        <dbReference type="ARBA" id="ARBA00001974"/>
    </source>
</evidence>
<keyword evidence="5" id="KW-0285">Flavoprotein</keyword>